<dbReference type="FunFam" id="3.30.70.240:FF:000001">
    <property type="entry name" value="Elongation factor G"/>
    <property type="match status" value="1"/>
</dbReference>
<dbReference type="Gene3D" id="3.30.70.240">
    <property type="match status" value="1"/>
</dbReference>
<evidence type="ECO:0000256" key="4">
    <source>
        <dbReference type="ARBA" id="ARBA00023134"/>
    </source>
</evidence>
<dbReference type="EMBL" id="CABDVU010000001">
    <property type="protein sequence ID" value="VTN12213.1"/>
    <property type="molecule type" value="Genomic_DNA"/>
</dbReference>
<dbReference type="PANTHER" id="PTHR43261:SF1">
    <property type="entry name" value="RIBOSOME-RELEASING FACTOR 2, MITOCHONDRIAL"/>
    <property type="match status" value="1"/>
</dbReference>
<dbReference type="InterPro" id="IPR000640">
    <property type="entry name" value="EFG_V-like"/>
</dbReference>
<comment type="function">
    <text evidence="5">Catalyzes the GTP-dependent ribosomal translocation step during translation elongation. During this step, the ribosome changes from the pre-translocational (PRE) to the post-translocational (POST) state as the newly formed A-site-bound peptidyl-tRNA and P-site-bound deacylated tRNA move to the P and E sites, respectively. Catalyzes the coordinated movement of the two tRNA molecules, the mRNA and conformational changes in the ribosome.</text>
</comment>
<sequence>MTLTPPSWRLKLAASIAFKDGFKKAKPVLLEPIMKVEVETPEENTGDVIGDLSRRRGMLRGQESNVTGVVIHAEVPLSEMFGYATQLRSLTKGRASYSMEFLKYDDAPNNVAQAVIEARGK</sequence>
<evidence type="ECO:0000259" key="6">
    <source>
        <dbReference type="SMART" id="SM00838"/>
    </source>
</evidence>
<dbReference type="CDD" id="cd03713">
    <property type="entry name" value="EFG_mtEFG_C"/>
    <property type="match status" value="1"/>
</dbReference>
<keyword evidence="3" id="KW-0648">Protein biosynthesis</keyword>
<gene>
    <name evidence="7" type="primary">fusA_4</name>
    <name evidence="7" type="ORF">NCTC9185_04190</name>
</gene>
<evidence type="ECO:0000313" key="7">
    <source>
        <dbReference type="EMBL" id="VTN12213.1"/>
    </source>
</evidence>
<evidence type="ECO:0000256" key="5">
    <source>
        <dbReference type="ARBA" id="ARBA00024731"/>
    </source>
</evidence>
<dbReference type="PANTHER" id="PTHR43261">
    <property type="entry name" value="TRANSLATION ELONGATION FACTOR G-RELATED"/>
    <property type="match status" value="1"/>
</dbReference>
<name>A0A4U9D8L1_RAOTE</name>
<evidence type="ECO:0000256" key="1">
    <source>
        <dbReference type="ARBA" id="ARBA00022741"/>
    </source>
</evidence>
<keyword evidence="1" id="KW-0547">Nucleotide-binding</keyword>
<evidence type="ECO:0000256" key="3">
    <source>
        <dbReference type="ARBA" id="ARBA00022917"/>
    </source>
</evidence>
<dbReference type="InterPro" id="IPR035647">
    <property type="entry name" value="EFG_III/V"/>
</dbReference>
<keyword evidence="4" id="KW-0342">GTP-binding</keyword>
<evidence type="ECO:0000256" key="2">
    <source>
        <dbReference type="ARBA" id="ARBA00022768"/>
    </source>
</evidence>
<dbReference type="InterPro" id="IPR035649">
    <property type="entry name" value="EFG_V"/>
</dbReference>
<protein>
    <submittedName>
        <fullName evidence="7">Elongation factor G</fullName>
    </submittedName>
</protein>
<organism evidence="7 8">
    <name type="scientific">Raoultella terrigena</name>
    <name type="common">Klebsiella terrigena</name>
    <dbReference type="NCBI Taxonomy" id="577"/>
    <lineage>
        <taxon>Bacteria</taxon>
        <taxon>Pseudomonadati</taxon>
        <taxon>Pseudomonadota</taxon>
        <taxon>Gammaproteobacteria</taxon>
        <taxon>Enterobacterales</taxon>
        <taxon>Enterobacteriaceae</taxon>
        <taxon>Klebsiella/Raoultella group</taxon>
        <taxon>Raoultella</taxon>
    </lineage>
</organism>
<dbReference type="AlphaFoldDB" id="A0A4U9D8L1"/>
<dbReference type="GO" id="GO:0017111">
    <property type="term" value="F:ribonucleoside triphosphate phosphatase activity"/>
    <property type="evidence" value="ECO:0007669"/>
    <property type="project" value="UniProtKB-ARBA"/>
</dbReference>
<feature type="domain" description="Elongation factor EFG" evidence="6">
    <location>
        <begin position="28"/>
        <end position="115"/>
    </location>
</feature>
<evidence type="ECO:0000313" key="8">
    <source>
        <dbReference type="Proteomes" id="UP000339249"/>
    </source>
</evidence>
<dbReference type="GO" id="GO:0003746">
    <property type="term" value="F:translation elongation factor activity"/>
    <property type="evidence" value="ECO:0007669"/>
    <property type="project" value="UniProtKB-KW"/>
</dbReference>
<dbReference type="SMART" id="SM00838">
    <property type="entry name" value="EFG_C"/>
    <property type="match status" value="1"/>
</dbReference>
<dbReference type="GO" id="GO:0032790">
    <property type="term" value="P:ribosome disassembly"/>
    <property type="evidence" value="ECO:0007669"/>
    <property type="project" value="TreeGrafter"/>
</dbReference>
<dbReference type="Proteomes" id="UP000339249">
    <property type="component" value="Unassembled WGS sequence"/>
</dbReference>
<keyword evidence="2 7" id="KW-0251">Elongation factor</keyword>
<dbReference type="Pfam" id="PF00679">
    <property type="entry name" value="EFG_C"/>
    <property type="match status" value="1"/>
</dbReference>
<proteinExistence type="predicted"/>
<dbReference type="SUPFAM" id="SSF54980">
    <property type="entry name" value="EF-G C-terminal domain-like"/>
    <property type="match status" value="1"/>
</dbReference>
<dbReference type="GO" id="GO:0005525">
    <property type="term" value="F:GTP binding"/>
    <property type="evidence" value="ECO:0007669"/>
    <property type="project" value="UniProtKB-KW"/>
</dbReference>
<accession>A0A4U9D8L1</accession>
<reference evidence="7 8" key="1">
    <citation type="submission" date="2019-04" db="EMBL/GenBank/DDBJ databases">
        <authorList>
            <consortium name="Pathogen Informatics"/>
        </authorList>
    </citation>
    <scope>NUCLEOTIDE SEQUENCE [LARGE SCALE GENOMIC DNA]</scope>
    <source>
        <strain evidence="7 8">NCTC9185</strain>
    </source>
</reference>